<dbReference type="InterPro" id="IPR001736">
    <property type="entry name" value="PLipase_D/transphosphatidylase"/>
</dbReference>
<dbReference type="Pfam" id="PF13918">
    <property type="entry name" value="PLDc_3"/>
    <property type="match status" value="1"/>
</dbReference>
<name>A0A1A9W471_9MUSC</name>
<reference evidence="4" key="2">
    <citation type="submission" date="2020-05" db="UniProtKB">
        <authorList>
            <consortium name="EnsemblMetazoa"/>
        </authorList>
    </citation>
    <scope>IDENTIFICATION</scope>
    <source>
        <strain evidence="4">IAEA</strain>
    </source>
</reference>
<dbReference type="Gene3D" id="3.30.870.10">
    <property type="entry name" value="Endonuclease Chain A"/>
    <property type="match status" value="2"/>
</dbReference>
<dbReference type="InterPro" id="IPR050874">
    <property type="entry name" value="Diverse_PLD-related"/>
</dbReference>
<dbReference type="AlphaFoldDB" id="A0A1A9W471"/>
<comment type="similarity">
    <text evidence="1">Belongs to the phospholipase D family.</text>
</comment>
<dbReference type="SUPFAM" id="SSF56024">
    <property type="entry name" value="Phospholipase D/nuclease"/>
    <property type="match status" value="2"/>
</dbReference>
<keyword evidence="2" id="KW-1133">Transmembrane helix</keyword>
<dbReference type="InterPro" id="IPR032803">
    <property type="entry name" value="PLDc_3"/>
</dbReference>
<dbReference type="GO" id="GO:0003824">
    <property type="term" value="F:catalytic activity"/>
    <property type="evidence" value="ECO:0007669"/>
    <property type="project" value="InterPro"/>
</dbReference>
<dbReference type="PANTHER" id="PTHR10185:SF17">
    <property type="entry name" value="GM01519P-RELATED"/>
    <property type="match status" value="1"/>
</dbReference>
<dbReference type="CDD" id="cd09106">
    <property type="entry name" value="PLDc_vPLD3_4_5_like_1"/>
    <property type="match status" value="1"/>
</dbReference>
<evidence type="ECO:0000313" key="4">
    <source>
        <dbReference type="EnsemblMetazoa" id="GBRI005706-PA"/>
    </source>
</evidence>
<evidence type="ECO:0000313" key="5">
    <source>
        <dbReference type="Proteomes" id="UP000091820"/>
    </source>
</evidence>
<reference evidence="5" key="1">
    <citation type="submission" date="2014-03" db="EMBL/GenBank/DDBJ databases">
        <authorList>
            <person name="Aksoy S."/>
            <person name="Warren W."/>
            <person name="Wilson R.K."/>
        </authorList>
    </citation>
    <scope>NUCLEOTIDE SEQUENCE [LARGE SCALE GENOMIC DNA]</scope>
    <source>
        <strain evidence="5">IAEA</strain>
    </source>
</reference>
<feature type="transmembrane region" description="Helical" evidence="2">
    <location>
        <begin position="21"/>
        <end position="42"/>
    </location>
</feature>
<sequence>MKVKYPKYSYEHKAPQSIKSTATWWFIFIIFITSGLALYYVFYNLNDDVVNNINALDEQCSLQLVESIPDGLNYTEGSPKFLSTYNAWEMLINHTKESLTIGSFYWTMLGVDVVNHSSAILGEKIYEAIKAKGLKDNIIIRIAQNEPTAMSNNSDTEILQQIGAAEVRSVNFTRLLGGGVLHTKLWIVDNKHFYIGSANMDWRSLTQVKELGILGINCKVLAGDFMKIFNEYWYLGNQTVKIPKKWPKEYSTKFNFGNPIILSNNSTNLHAVISSSPPQLSSEGRVNDLDSILKTINEAKHFVYVAVMDYYPLIMYDGNMRYWPLIDDALRKAAIENKVIIKLLISWWRYSRKSEDYFLKSLTDLTKSLKGVDIQVRRFIVPINKDQLKIPYSRVNHNKYMLTDNAAYIGTSNWCGDYFTDTAGIGLHLQSTQNYSSASGIREQLLSIFNRDWYSPYAVSFFVRRQRQKCGLKGFINFSYHSSFKNDPYNLNGFYFLTKSIIMRLHLT</sequence>
<accession>A0A1A9W471</accession>
<evidence type="ECO:0000259" key="3">
    <source>
        <dbReference type="PROSITE" id="PS50035"/>
    </source>
</evidence>
<keyword evidence="2" id="KW-0812">Transmembrane</keyword>
<dbReference type="CDD" id="cd09107">
    <property type="entry name" value="PLDc_vPLD3_4_5_like_2"/>
    <property type="match status" value="1"/>
</dbReference>
<feature type="domain" description="PLD phosphodiesterase" evidence="3">
    <location>
        <begin position="392"/>
        <end position="418"/>
    </location>
</feature>
<dbReference type="EnsemblMetazoa" id="GBRI005706-RA">
    <property type="protein sequence ID" value="GBRI005706-PA"/>
    <property type="gene ID" value="GBRI005706"/>
</dbReference>
<dbReference type="Pfam" id="PF00614">
    <property type="entry name" value="PLDc"/>
    <property type="match status" value="1"/>
</dbReference>
<keyword evidence="5" id="KW-1185">Reference proteome</keyword>
<dbReference type="VEuPathDB" id="VectorBase:GBRI005706"/>
<dbReference type="PROSITE" id="PS50035">
    <property type="entry name" value="PLD"/>
    <property type="match status" value="2"/>
</dbReference>
<dbReference type="PANTHER" id="PTHR10185">
    <property type="entry name" value="PHOSPHOLIPASE D - RELATED"/>
    <property type="match status" value="1"/>
</dbReference>
<evidence type="ECO:0000256" key="2">
    <source>
        <dbReference type="SAM" id="Phobius"/>
    </source>
</evidence>
<dbReference type="STRING" id="37001.A0A1A9W471"/>
<dbReference type="Proteomes" id="UP000091820">
    <property type="component" value="Unassembled WGS sequence"/>
</dbReference>
<proteinExistence type="inferred from homology"/>
<organism evidence="4 5">
    <name type="scientific">Glossina brevipalpis</name>
    <dbReference type="NCBI Taxonomy" id="37001"/>
    <lineage>
        <taxon>Eukaryota</taxon>
        <taxon>Metazoa</taxon>
        <taxon>Ecdysozoa</taxon>
        <taxon>Arthropoda</taxon>
        <taxon>Hexapoda</taxon>
        <taxon>Insecta</taxon>
        <taxon>Pterygota</taxon>
        <taxon>Neoptera</taxon>
        <taxon>Endopterygota</taxon>
        <taxon>Diptera</taxon>
        <taxon>Brachycera</taxon>
        <taxon>Muscomorpha</taxon>
        <taxon>Hippoboscoidea</taxon>
        <taxon>Glossinidae</taxon>
        <taxon>Glossina</taxon>
    </lineage>
</organism>
<evidence type="ECO:0000256" key="1">
    <source>
        <dbReference type="ARBA" id="ARBA00008664"/>
    </source>
</evidence>
<feature type="domain" description="PLD phosphodiesterase" evidence="3">
    <location>
        <begin position="177"/>
        <end position="204"/>
    </location>
</feature>
<dbReference type="SMART" id="SM00155">
    <property type="entry name" value="PLDc"/>
    <property type="match status" value="2"/>
</dbReference>
<keyword evidence="2" id="KW-0472">Membrane</keyword>
<protein>
    <recommendedName>
        <fullName evidence="3">PLD phosphodiesterase domain-containing protein</fullName>
    </recommendedName>
</protein>